<evidence type="ECO:0000259" key="13">
    <source>
        <dbReference type="Pfam" id="PF08245"/>
    </source>
</evidence>
<dbReference type="Gene3D" id="3.40.1390.10">
    <property type="entry name" value="MurE/MurF, N-terminal domain"/>
    <property type="match status" value="1"/>
</dbReference>
<dbReference type="Gene3D" id="3.40.1190.10">
    <property type="entry name" value="Mur-like, catalytic domain"/>
    <property type="match status" value="1"/>
</dbReference>
<dbReference type="Pfam" id="PF02875">
    <property type="entry name" value="Mur_ligase_C"/>
    <property type="match status" value="1"/>
</dbReference>
<dbReference type="InterPro" id="IPR004101">
    <property type="entry name" value="Mur_ligase_C"/>
</dbReference>
<keyword evidence="6 10" id="KW-0133">Cell shape</keyword>
<protein>
    <recommendedName>
        <fullName evidence="10">UDP-N-acetylmuramoyl-tripeptide--D-alanyl-D-alanine ligase</fullName>
        <ecNumber evidence="10">6.3.2.10</ecNumber>
    </recommendedName>
    <alternativeName>
        <fullName evidence="10">D-alanyl-D-alanine-adding enzyme</fullName>
    </alternativeName>
</protein>
<dbReference type="UniPathway" id="UPA00219"/>
<feature type="binding site" evidence="10">
    <location>
        <begin position="95"/>
        <end position="101"/>
    </location>
    <ligand>
        <name>ATP</name>
        <dbReference type="ChEBI" id="CHEBI:30616"/>
    </ligand>
</feature>
<evidence type="ECO:0000256" key="4">
    <source>
        <dbReference type="ARBA" id="ARBA00022741"/>
    </source>
</evidence>
<dbReference type="HOGENOM" id="CLU_031507_1_2_10"/>
<dbReference type="HAMAP" id="MF_02019">
    <property type="entry name" value="MurF"/>
    <property type="match status" value="1"/>
</dbReference>
<dbReference type="SUPFAM" id="SSF53623">
    <property type="entry name" value="MurD-like peptide ligases, catalytic domain"/>
    <property type="match status" value="1"/>
</dbReference>
<evidence type="ECO:0000256" key="5">
    <source>
        <dbReference type="ARBA" id="ARBA00022840"/>
    </source>
</evidence>
<dbReference type="EC" id="6.3.2.10" evidence="10"/>
<dbReference type="InterPro" id="IPR036615">
    <property type="entry name" value="Mur_ligase_C_dom_sf"/>
</dbReference>
<keyword evidence="7 10" id="KW-0573">Peptidoglycan synthesis</keyword>
<dbReference type="InterPro" id="IPR000713">
    <property type="entry name" value="Mur_ligase_N"/>
</dbReference>
<accession>A0A060RBS3</accession>
<comment type="similarity">
    <text evidence="10">Belongs to the MurCDEF family. MurF subfamily.</text>
</comment>
<dbReference type="SUPFAM" id="SSF53244">
    <property type="entry name" value="MurD-like peptide ligases, peptide-binding domain"/>
    <property type="match status" value="1"/>
</dbReference>
<feature type="domain" description="Mur ligase central" evidence="13">
    <location>
        <begin position="94"/>
        <end position="219"/>
    </location>
</feature>
<dbReference type="GO" id="GO:0071555">
    <property type="term" value="P:cell wall organization"/>
    <property type="evidence" value="ECO:0007669"/>
    <property type="project" value="UniProtKB-KW"/>
</dbReference>
<dbReference type="GO" id="GO:0005737">
    <property type="term" value="C:cytoplasm"/>
    <property type="evidence" value="ECO:0007669"/>
    <property type="project" value="UniProtKB-SubCell"/>
</dbReference>
<comment type="catalytic activity">
    <reaction evidence="10">
        <text>D-alanyl-D-alanine + UDP-N-acetyl-alpha-D-muramoyl-L-alanyl-gamma-D-glutamyl-meso-2,6-diaminopimelate + ATP = UDP-N-acetyl-alpha-D-muramoyl-L-alanyl-gamma-D-glutamyl-meso-2,6-diaminopimeloyl-D-alanyl-D-alanine + ADP + phosphate + H(+)</text>
        <dbReference type="Rhea" id="RHEA:28374"/>
        <dbReference type="ChEBI" id="CHEBI:15378"/>
        <dbReference type="ChEBI" id="CHEBI:30616"/>
        <dbReference type="ChEBI" id="CHEBI:43474"/>
        <dbReference type="ChEBI" id="CHEBI:57822"/>
        <dbReference type="ChEBI" id="CHEBI:61386"/>
        <dbReference type="ChEBI" id="CHEBI:83905"/>
        <dbReference type="ChEBI" id="CHEBI:456216"/>
        <dbReference type="EC" id="6.3.2.10"/>
    </reaction>
</comment>
<dbReference type="OrthoDB" id="9801978at2"/>
<dbReference type="GO" id="GO:0047480">
    <property type="term" value="F:UDP-N-acetylmuramoyl-tripeptide-D-alanyl-D-alanine ligase activity"/>
    <property type="evidence" value="ECO:0007669"/>
    <property type="project" value="UniProtKB-UniRule"/>
</dbReference>
<feature type="domain" description="Mur ligase C-terminal" evidence="12">
    <location>
        <begin position="278"/>
        <end position="358"/>
    </location>
</feature>
<dbReference type="GO" id="GO:0008360">
    <property type="term" value="P:regulation of cell shape"/>
    <property type="evidence" value="ECO:0007669"/>
    <property type="project" value="UniProtKB-KW"/>
</dbReference>
<dbReference type="KEGG" id="rbc:BN938_3044"/>
<evidence type="ECO:0000256" key="2">
    <source>
        <dbReference type="ARBA" id="ARBA00022598"/>
    </source>
</evidence>
<dbReference type="Pfam" id="PF08245">
    <property type="entry name" value="Mur_ligase_M"/>
    <property type="match status" value="1"/>
</dbReference>
<dbReference type="STRING" id="1433126.BN938_3044"/>
<proteinExistence type="inferred from homology"/>
<dbReference type="InterPro" id="IPR051046">
    <property type="entry name" value="MurCDEF_CellWall_CoF430Synth"/>
</dbReference>
<evidence type="ECO:0000256" key="1">
    <source>
        <dbReference type="ARBA" id="ARBA00022490"/>
    </source>
</evidence>
<dbReference type="GO" id="GO:0008766">
    <property type="term" value="F:UDP-N-acetylmuramoylalanyl-D-glutamyl-2,6-diaminopimelate-D-alanyl-D-alanine ligase activity"/>
    <property type="evidence" value="ECO:0007669"/>
    <property type="project" value="RHEA"/>
</dbReference>
<evidence type="ECO:0000259" key="11">
    <source>
        <dbReference type="Pfam" id="PF01225"/>
    </source>
</evidence>
<dbReference type="Gene3D" id="3.90.190.20">
    <property type="entry name" value="Mur ligase, C-terminal domain"/>
    <property type="match status" value="1"/>
</dbReference>
<evidence type="ECO:0000256" key="7">
    <source>
        <dbReference type="ARBA" id="ARBA00022984"/>
    </source>
</evidence>
<dbReference type="eggNOG" id="COG0770">
    <property type="taxonomic scope" value="Bacteria"/>
</dbReference>
<keyword evidence="9 10" id="KW-0961">Cell wall biogenesis/degradation</keyword>
<evidence type="ECO:0000256" key="3">
    <source>
        <dbReference type="ARBA" id="ARBA00022618"/>
    </source>
</evidence>
<evidence type="ECO:0000256" key="9">
    <source>
        <dbReference type="ARBA" id="ARBA00023316"/>
    </source>
</evidence>
<gene>
    <name evidence="10" type="primary">murF</name>
    <name evidence="14" type="ORF">BN938_3044</name>
</gene>
<dbReference type="AlphaFoldDB" id="A0A060RBS3"/>
<evidence type="ECO:0000256" key="6">
    <source>
        <dbReference type="ARBA" id="ARBA00022960"/>
    </source>
</evidence>
<keyword evidence="3 10" id="KW-0132">Cell division</keyword>
<keyword evidence="4 10" id="KW-0547">Nucleotide-binding</keyword>
<dbReference type="GO" id="GO:0051301">
    <property type="term" value="P:cell division"/>
    <property type="evidence" value="ECO:0007669"/>
    <property type="project" value="UniProtKB-KW"/>
</dbReference>
<dbReference type="Pfam" id="PF01225">
    <property type="entry name" value="Mur_ligase"/>
    <property type="match status" value="1"/>
</dbReference>
<comment type="pathway">
    <text evidence="10">Cell wall biogenesis; peptidoglycan biosynthesis.</text>
</comment>
<dbReference type="GO" id="GO:0009252">
    <property type="term" value="P:peptidoglycan biosynthetic process"/>
    <property type="evidence" value="ECO:0007669"/>
    <property type="project" value="UniProtKB-UniRule"/>
</dbReference>
<keyword evidence="1 10" id="KW-0963">Cytoplasm</keyword>
<reference evidence="14 15" key="1">
    <citation type="journal article" date="2015" name="Genome Announc.">
        <title>Complete Genome Sequence of the Novel Leech Symbiont Mucinivorans hirudinis M3T.</title>
        <authorList>
            <person name="Nelson M.C."/>
            <person name="Bomar L."/>
            <person name="Graf J."/>
        </authorList>
    </citation>
    <scope>NUCLEOTIDE SEQUENCE [LARGE SCALE GENOMIC DNA]</scope>
    <source>
        <strain evidence="15">M3</strain>
    </source>
</reference>
<evidence type="ECO:0000256" key="8">
    <source>
        <dbReference type="ARBA" id="ARBA00023306"/>
    </source>
</evidence>
<name>A0A060RBS3_9BACT</name>
<dbReference type="Proteomes" id="UP000027616">
    <property type="component" value="Chromosome I"/>
</dbReference>
<dbReference type="PANTHER" id="PTHR43024">
    <property type="entry name" value="UDP-N-ACETYLMURAMOYL-TRIPEPTIDE--D-ALANYL-D-ALANINE LIGASE"/>
    <property type="match status" value="1"/>
</dbReference>
<keyword evidence="5 10" id="KW-0067">ATP-binding</keyword>
<dbReference type="GO" id="GO:0005524">
    <property type="term" value="F:ATP binding"/>
    <property type="evidence" value="ECO:0007669"/>
    <property type="project" value="UniProtKB-UniRule"/>
</dbReference>
<comment type="function">
    <text evidence="10">Involved in cell wall formation. Catalyzes the final step in the synthesis of UDP-N-acetylmuramoyl-pentapeptide, the precursor of murein.</text>
</comment>
<keyword evidence="2 10" id="KW-0436">Ligase</keyword>
<dbReference type="InterPro" id="IPR005863">
    <property type="entry name" value="UDP-N-AcMur_synth"/>
</dbReference>
<dbReference type="SUPFAM" id="SSF63418">
    <property type="entry name" value="MurE/MurF N-terminal domain"/>
    <property type="match status" value="1"/>
</dbReference>
<comment type="subcellular location">
    <subcellularLocation>
        <location evidence="10">Cytoplasm</location>
    </subcellularLocation>
</comment>
<dbReference type="PATRIC" id="fig|1433126.3.peg.3011"/>
<dbReference type="PANTHER" id="PTHR43024:SF1">
    <property type="entry name" value="UDP-N-ACETYLMURAMOYL-TRIPEPTIDE--D-ALANYL-D-ALANINE LIGASE"/>
    <property type="match status" value="1"/>
</dbReference>
<feature type="domain" description="Mur ligase N-terminal catalytic" evidence="11">
    <location>
        <begin position="15"/>
        <end position="79"/>
    </location>
</feature>
<evidence type="ECO:0000313" key="15">
    <source>
        <dbReference type="Proteomes" id="UP000027616"/>
    </source>
</evidence>
<dbReference type="InterPro" id="IPR036565">
    <property type="entry name" value="Mur-like_cat_sf"/>
</dbReference>
<keyword evidence="15" id="KW-1185">Reference proteome</keyword>
<evidence type="ECO:0000313" key="14">
    <source>
        <dbReference type="EMBL" id="CDN33106.1"/>
    </source>
</evidence>
<evidence type="ECO:0000256" key="10">
    <source>
        <dbReference type="HAMAP-Rule" id="MF_02019"/>
    </source>
</evidence>
<sequence length="404" mass="44356">MQNKLLDIFLAQRKISTDSRKIEEGAIFFALSGENFDGNSFARAALDKGASYAVISNPALTGERYIYVKDCLVALQQLACDYRKYLVLKIIALTGSNGKTTTKEFLLRTLSTKFQCLATCGNLNNHIGVPLTLLSFDESTQVGIVEMGANHQREIELLCSIAQPDIGLITNVGIAHLEGFGSAEGVRKGKGELFDYLLKSGGVAIYNSKDETLRNMVASREGLRAVGYDPERELLELSIYGTYNQLNAQAALAVGRYLGCDDGAVKEALKGYIADNNRSQVVDTGRNRLIMDAYNANPSSMRAAITNFANSAEFSDKVLILGDMRELGDYSKEEHEKIVELIANYQFDNVLLVGENFSALQSHFLSFLNASLVLDYLSNNQLDNKIILIKGSRGIALEQIAELL</sequence>
<evidence type="ECO:0000259" key="12">
    <source>
        <dbReference type="Pfam" id="PF02875"/>
    </source>
</evidence>
<keyword evidence="8 10" id="KW-0131">Cell cycle</keyword>
<organism evidence="14 15">
    <name type="scientific">Mucinivorans hirudinis</name>
    <dbReference type="NCBI Taxonomy" id="1433126"/>
    <lineage>
        <taxon>Bacteria</taxon>
        <taxon>Pseudomonadati</taxon>
        <taxon>Bacteroidota</taxon>
        <taxon>Bacteroidia</taxon>
        <taxon>Bacteroidales</taxon>
        <taxon>Rikenellaceae</taxon>
        <taxon>Mucinivorans</taxon>
    </lineage>
</organism>
<dbReference type="InterPro" id="IPR013221">
    <property type="entry name" value="Mur_ligase_cen"/>
</dbReference>
<dbReference type="EMBL" id="HG934468">
    <property type="protein sequence ID" value="CDN33106.1"/>
    <property type="molecule type" value="Genomic_DNA"/>
</dbReference>
<dbReference type="InterPro" id="IPR035911">
    <property type="entry name" value="MurE/MurF_N"/>
</dbReference>